<dbReference type="AlphaFoldDB" id="L0NEC7"/>
<evidence type="ECO:0000313" key="1">
    <source>
        <dbReference type="EMBL" id="CCF19141.1"/>
    </source>
</evidence>
<gene>
    <name evidence="1" type="ORF">NT26_1417</name>
</gene>
<keyword evidence="2" id="KW-1185">Reference proteome</keyword>
<organism evidence="1 2">
    <name type="scientific">Pseudorhizobium banfieldiae</name>
    <dbReference type="NCBI Taxonomy" id="1125847"/>
    <lineage>
        <taxon>Bacteria</taxon>
        <taxon>Pseudomonadati</taxon>
        <taxon>Pseudomonadota</taxon>
        <taxon>Alphaproteobacteria</taxon>
        <taxon>Hyphomicrobiales</taxon>
        <taxon>Rhizobiaceae</taxon>
        <taxon>Rhizobium/Agrobacterium group</taxon>
        <taxon>Pseudorhizobium</taxon>
    </lineage>
</organism>
<name>L0NEC7_9HYPH</name>
<accession>L0NEC7</accession>
<dbReference type="EMBL" id="FO082820">
    <property type="protein sequence ID" value="CCF19141.1"/>
    <property type="molecule type" value="Genomic_DNA"/>
</dbReference>
<reference evidence="1 2" key="1">
    <citation type="journal article" date="2013" name="Genome Biol. Evol.">
        <title>Life in an arsenic-containing gold mine: genome and physiology of the autotrophic arsenite-oxidizing bacterium rhizobium sp. NT-26.</title>
        <authorList>
            <person name="Andres J."/>
            <person name="Arsene-Ploetze F."/>
            <person name="Barbe V."/>
            <person name="Brochier-Armanet C."/>
            <person name="Cleiss-Arnold J."/>
            <person name="Coppee J.Y."/>
            <person name="Dillies M.A."/>
            <person name="Geist"/>
            <person name="L"/>
            <person name="Joublin A."/>
            <person name="Koechler S."/>
            <person name="Lassalle F."/>
            <person name="Marchal M."/>
            <person name="Medigue C."/>
            <person name="Muller D."/>
            <person name="Nesme X."/>
            <person name="Plewniak F."/>
            <person name="Proux C."/>
            <person name="Ramirez-Bahena M.H."/>
            <person name="Schenowitz C."/>
            <person name="Sismeiro O."/>
            <person name="Vallenet D."/>
            <person name="Santini J.M."/>
            <person name="Bertin P.N."/>
        </authorList>
    </citation>
    <scope>NUCLEOTIDE SEQUENCE [LARGE SCALE GENOMIC DNA]</scope>
    <source>
        <strain evidence="1 2">NT-26</strain>
    </source>
</reference>
<dbReference type="RefSeq" id="WP_156157133.1">
    <property type="nucleotide sequence ID" value="NZ_FO082820.1"/>
</dbReference>
<dbReference type="Proteomes" id="UP000010792">
    <property type="component" value="Chromosome"/>
</dbReference>
<dbReference type="KEGG" id="rht:NT26_1417"/>
<proteinExistence type="predicted"/>
<protein>
    <submittedName>
        <fullName evidence="1">Uncharacterized protein</fullName>
    </submittedName>
</protein>
<sequence length="48" mass="5220">MKLRPLILFIALAECVAALALRRMGLEYVDLLIGAAITVLIAELLRPA</sequence>
<dbReference type="STRING" id="1125847.NT26_1417"/>
<evidence type="ECO:0000313" key="2">
    <source>
        <dbReference type="Proteomes" id="UP000010792"/>
    </source>
</evidence>